<dbReference type="STRING" id="1921010.MMIC_P1940"/>
<reference evidence="3 4" key="1">
    <citation type="journal article" date="2017" name="Arch. Microbiol.">
        <title>Mariprofundus micogutta sp. nov., a novel iron-oxidizing zetaproteobacterium isolated from a deep-sea hydrothermal field at the Bayonnaise knoll of the Izu-Ogasawara arc, and a description of Mariprofundales ord. nov. and Zetaproteobacteria classis nov.</title>
        <authorList>
            <person name="Makita H."/>
            <person name="Tanaka E."/>
            <person name="Mitsunobu S."/>
            <person name="Miyazaki M."/>
            <person name="Nunoura T."/>
            <person name="Uematsu K."/>
            <person name="Takaki Y."/>
            <person name="Nishi S."/>
            <person name="Shimamura S."/>
            <person name="Takai K."/>
        </authorList>
    </citation>
    <scope>NUCLEOTIDE SEQUENCE [LARGE SCALE GENOMIC DNA]</scope>
    <source>
        <strain evidence="3 4">ET2</strain>
    </source>
</reference>
<dbReference type="OrthoDB" id="5298544at2"/>
<keyword evidence="2" id="KW-0472">Membrane</keyword>
<keyword evidence="2" id="KW-1133">Transmembrane helix</keyword>
<accession>A0A1L8CPW1</accession>
<evidence type="ECO:0000313" key="3">
    <source>
        <dbReference type="EMBL" id="GAV20962.1"/>
    </source>
</evidence>
<organism evidence="3 4">
    <name type="scientific">Mariprofundus micogutta</name>
    <dbReference type="NCBI Taxonomy" id="1921010"/>
    <lineage>
        <taxon>Bacteria</taxon>
        <taxon>Pseudomonadati</taxon>
        <taxon>Pseudomonadota</taxon>
        <taxon>Candidatius Mariprofundia</taxon>
        <taxon>Mariprofundales</taxon>
        <taxon>Mariprofundaceae</taxon>
        <taxon>Mariprofundus</taxon>
    </lineage>
</organism>
<evidence type="ECO:0000313" key="4">
    <source>
        <dbReference type="Proteomes" id="UP000231632"/>
    </source>
</evidence>
<dbReference type="EMBL" id="BDFD01000018">
    <property type="protein sequence ID" value="GAV20962.1"/>
    <property type="molecule type" value="Genomic_DNA"/>
</dbReference>
<feature type="compositionally biased region" description="Basic and acidic residues" evidence="1">
    <location>
        <begin position="60"/>
        <end position="76"/>
    </location>
</feature>
<gene>
    <name evidence="3" type="ORF">MMIC_P1940</name>
</gene>
<proteinExistence type="predicted"/>
<protein>
    <submittedName>
        <fullName evidence="3">Uncharacterized protein</fullName>
    </submittedName>
</protein>
<comment type="caution">
    <text evidence="3">The sequence shown here is derived from an EMBL/GenBank/DDBJ whole genome shotgun (WGS) entry which is preliminary data.</text>
</comment>
<name>A0A1L8CPW1_9PROT</name>
<dbReference type="AlphaFoldDB" id="A0A1L8CPW1"/>
<feature type="transmembrane region" description="Helical" evidence="2">
    <location>
        <begin position="6"/>
        <end position="26"/>
    </location>
</feature>
<sequence length="76" mass="8885">MSTLEFWSIVVVVGAFLWWISYVATARMRHGKNQEREEQAKRNLEWLAQQQSSDQQSEIQKADSQKEVEAAKKEES</sequence>
<keyword evidence="4" id="KW-1185">Reference proteome</keyword>
<dbReference type="Proteomes" id="UP000231632">
    <property type="component" value="Unassembled WGS sequence"/>
</dbReference>
<feature type="region of interest" description="Disordered" evidence="1">
    <location>
        <begin position="51"/>
        <end position="76"/>
    </location>
</feature>
<keyword evidence="2" id="KW-0812">Transmembrane</keyword>
<evidence type="ECO:0000256" key="1">
    <source>
        <dbReference type="SAM" id="MobiDB-lite"/>
    </source>
</evidence>
<evidence type="ECO:0000256" key="2">
    <source>
        <dbReference type="SAM" id="Phobius"/>
    </source>
</evidence>
<dbReference type="RefSeq" id="WP_072660265.1">
    <property type="nucleotide sequence ID" value="NZ_BDFD01000018.1"/>
</dbReference>